<dbReference type="InterPro" id="IPR014001">
    <property type="entry name" value="Helicase_ATP-bd"/>
</dbReference>
<evidence type="ECO:0000256" key="3">
    <source>
        <dbReference type="ARBA" id="ARBA00007705"/>
    </source>
</evidence>
<dbReference type="Pfam" id="PF21099">
    <property type="entry name" value="POLQ_helical"/>
    <property type="match status" value="1"/>
</dbReference>
<dbReference type="OMA" id="CYGMVYG"/>
<feature type="region of interest" description="Disordered" evidence="16">
    <location>
        <begin position="1632"/>
        <end position="1651"/>
    </location>
</feature>
<proteinExistence type="inferred from homology"/>
<feature type="region of interest" description="Disordered" evidence="16">
    <location>
        <begin position="1324"/>
        <end position="1363"/>
    </location>
</feature>
<feature type="region of interest" description="Disordered" evidence="16">
    <location>
        <begin position="129"/>
        <end position="158"/>
    </location>
</feature>
<dbReference type="InterPro" id="IPR019760">
    <property type="entry name" value="DNA-dir_DNA_pol_A_CS"/>
</dbReference>
<dbReference type="GO" id="GO:0097681">
    <property type="term" value="P:double-strand break repair via alternative nonhomologous end joining"/>
    <property type="evidence" value="ECO:0007669"/>
    <property type="project" value="TreeGrafter"/>
</dbReference>
<dbReference type="Pfam" id="PF25453">
    <property type="entry name" value="DUF7898"/>
    <property type="match status" value="1"/>
</dbReference>
<dbReference type="SMART" id="SM00482">
    <property type="entry name" value="POLAc"/>
    <property type="match status" value="1"/>
</dbReference>
<feature type="compositionally biased region" description="Basic and acidic residues" evidence="16">
    <location>
        <begin position="1001"/>
        <end position="1020"/>
    </location>
</feature>
<dbReference type="CDD" id="cd18795">
    <property type="entry name" value="SF2_C_Ski2"/>
    <property type="match status" value="1"/>
</dbReference>
<dbReference type="FunFam" id="3.40.50.300:FF:000753">
    <property type="entry name" value="Polymerase (DNA directed), theta"/>
    <property type="match status" value="1"/>
</dbReference>
<keyword evidence="19" id="KW-1185">Reference proteome</keyword>
<feature type="region of interest" description="Disordered" evidence="16">
    <location>
        <begin position="2069"/>
        <end position="2121"/>
    </location>
</feature>
<feature type="compositionally biased region" description="Polar residues" evidence="16">
    <location>
        <begin position="1554"/>
        <end position="1567"/>
    </location>
</feature>
<dbReference type="FunFam" id="1.10.150.20:FF:000070">
    <property type="entry name" value="DNA polymerase I, putative"/>
    <property type="match status" value="1"/>
</dbReference>
<evidence type="ECO:0000256" key="9">
    <source>
        <dbReference type="ARBA" id="ARBA00022801"/>
    </source>
</evidence>
<dbReference type="InterPro" id="IPR043502">
    <property type="entry name" value="DNA/RNA_pol_sf"/>
</dbReference>
<evidence type="ECO:0000256" key="14">
    <source>
        <dbReference type="ARBA" id="ARBA00049244"/>
    </source>
</evidence>
<dbReference type="GO" id="GO:0005634">
    <property type="term" value="C:nucleus"/>
    <property type="evidence" value="ECO:0007669"/>
    <property type="project" value="UniProtKB-SubCell"/>
</dbReference>
<evidence type="ECO:0000256" key="10">
    <source>
        <dbReference type="ARBA" id="ARBA00022840"/>
    </source>
</evidence>
<dbReference type="GO" id="GO:0006261">
    <property type="term" value="P:DNA-templated DNA replication"/>
    <property type="evidence" value="ECO:0007669"/>
    <property type="project" value="InterPro"/>
</dbReference>
<comment type="cofactor">
    <cofactor evidence="1">
        <name>Mg(2+)</name>
        <dbReference type="ChEBI" id="CHEBI:18420"/>
    </cofactor>
</comment>
<dbReference type="Gene3D" id="1.20.1060.10">
    <property type="entry name" value="Taq DNA Polymerase, Chain T, domain 4"/>
    <property type="match status" value="1"/>
</dbReference>
<evidence type="ECO:0000256" key="7">
    <source>
        <dbReference type="ARBA" id="ARBA00022741"/>
    </source>
</evidence>
<evidence type="ECO:0000256" key="8">
    <source>
        <dbReference type="ARBA" id="ARBA00022763"/>
    </source>
</evidence>
<evidence type="ECO:0000256" key="2">
    <source>
        <dbReference type="ARBA" id="ARBA00004123"/>
    </source>
</evidence>
<keyword evidence="5" id="KW-0808">Transferase</keyword>
<dbReference type="Gene3D" id="3.40.50.300">
    <property type="entry name" value="P-loop containing nucleotide triphosphate hydrolases"/>
    <property type="match status" value="2"/>
</dbReference>
<dbReference type="InterPro" id="IPR046931">
    <property type="entry name" value="HTH_61"/>
</dbReference>
<dbReference type="PANTHER" id="PTHR10133">
    <property type="entry name" value="DNA POLYMERASE I"/>
    <property type="match status" value="1"/>
</dbReference>
<evidence type="ECO:0000256" key="11">
    <source>
        <dbReference type="ARBA" id="ARBA00022932"/>
    </source>
</evidence>
<dbReference type="SUPFAM" id="SSF56672">
    <property type="entry name" value="DNA/RNA polymerases"/>
    <property type="match status" value="1"/>
</dbReference>
<feature type="compositionally biased region" description="Basic and acidic residues" evidence="16">
    <location>
        <begin position="1448"/>
        <end position="1466"/>
    </location>
</feature>
<dbReference type="GeneID" id="110990426"/>
<reference evidence="20" key="1">
    <citation type="submission" date="2025-08" db="UniProtKB">
        <authorList>
            <consortium name="RefSeq"/>
        </authorList>
    </citation>
    <scope>IDENTIFICATION</scope>
</reference>
<feature type="compositionally biased region" description="Polar residues" evidence="16">
    <location>
        <begin position="2110"/>
        <end position="2121"/>
    </location>
</feature>
<dbReference type="GO" id="GO:0003677">
    <property type="term" value="F:DNA binding"/>
    <property type="evidence" value="ECO:0007669"/>
    <property type="project" value="InterPro"/>
</dbReference>
<keyword evidence="10" id="KW-0067">ATP-binding</keyword>
<evidence type="ECO:0000256" key="16">
    <source>
        <dbReference type="SAM" id="MobiDB-lite"/>
    </source>
</evidence>
<dbReference type="GO" id="GO:0016787">
    <property type="term" value="F:hydrolase activity"/>
    <property type="evidence" value="ECO:0007669"/>
    <property type="project" value="UniProtKB-KW"/>
</dbReference>
<dbReference type="InterPro" id="IPR001098">
    <property type="entry name" value="DNA-dir_DNA_pol_A_palm_dom"/>
</dbReference>
<feature type="region of interest" description="Disordered" evidence="16">
    <location>
        <begin position="1001"/>
        <end position="1043"/>
    </location>
</feature>
<dbReference type="CDD" id="cd18026">
    <property type="entry name" value="DEXHc_POLQ-like"/>
    <property type="match status" value="1"/>
</dbReference>
<feature type="compositionally biased region" description="Basic and acidic residues" evidence="16">
    <location>
        <begin position="1900"/>
        <end position="1909"/>
    </location>
</feature>
<keyword evidence="11" id="KW-0239">DNA-directed DNA polymerase</keyword>
<keyword evidence="7" id="KW-0547">Nucleotide-binding</keyword>
<dbReference type="PANTHER" id="PTHR10133:SF62">
    <property type="entry name" value="DNA POLYMERASE THETA"/>
    <property type="match status" value="1"/>
</dbReference>
<dbReference type="Gene3D" id="3.30.420.10">
    <property type="entry name" value="Ribonuclease H-like superfamily/Ribonuclease H"/>
    <property type="match status" value="1"/>
</dbReference>
<dbReference type="InterPro" id="IPR012337">
    <property type="entry name" value="RNaseH-like_sf"/>
</dbReference>
<feature type="region of interest" description="Disordered" evidence="16">
    <location>
        <begin position="1105"/>
        <end position="1141"/>
    </location>
</feature>
<dbReference type="PROSITE" id="PS51194">
    <property type="entry name" value="HELICASE_CTER"/>
    <property type="match status" value="1"/>
</dbReference>
<feature type="domain" description="Helicase ATP-binding" evidence="17">
    <location>
        <begin position="198"/>
        <end position="392"/>
    </location>
</feature>
<keyword evidence="9" id="KW-0378">Hydrolase</keyword>
<feature type="region of interest" description="Disordered" evidence="16">
    <location>
        <begin position="1553"/>
        <end position="1578"/>
    </location>
</feature>
<dbReference type="InterPro" id="IPR027417">
    <property type="entry name" value="P-loop_NTPase"/>
</dbReference>
<feature type="compositionally biased region" description="Polar residues" evidence="16">
    <location>
        <begin position="1115"/>
        <end position="1126"/>
    </location>
</feature>
<feature type="region of interest" description="Disordered" evidence="16">
    <location>
        <begin position="1394"/>
        <end position="1423"/>
    </location>
</feature>
<organism evidence="19 20">
    <name type="scientific">Acanthaster planci</name>
    <name type="common">Crown-of-thorns starfish</name>
    <dbReference type="NCBI Taxonomy" id="133434"/>
    <lineage>
        <taxon>Eukaryota</taxon>
        <taxon>Metazoa</taxon>
        <taxon>Echinodermata</taxon>
        <taxon>Eleutherozoa</taxon>
        <taxon>Asterozoa</taxon>
        <taxon>Asteroidea</taxon>
        <taxon>Valvatacea</taxon>
        <taxon>Valvatida</taxon>
        <taxon>Acanthasteridae</taxon>
        <taxon>Acanthaster</taxon>
    </lineage>
</organism>
<dbReference type="SMART" id="SM00487">
    <property type="entry name" value="DEXDc"/>
    <property type="match status" value="1"/>
</dbReference>
<dbReference type="Pfam" id="PF00271">
    <property type="entry name" value="Helicase_C"/>
    <property type="match status" value="1"/>
</dbReference>
<dbReference type="SUPFAM" id="SSF53098">
    <property type="entry name" value="Ribonuclease H-like"/>
    <property type="match status" value="1"/>
</dbReference>
<keyword evidence="13" id="KW-0539">Nucleus</keyword>
<dbReference type="Pfam" id="PF00270">
    <property type="entry name" value="DEAD"/>
    <property type="match status" value="1"/>
</dbReference>
<dbReference type="Gene3D" id="3.30.70.370">
    <property type="match status" value="1"/>
</dbReference>
<feature type="compositionally biased region" description="Polar residues" evidence="16">
    <location>
        <begin position="1467"/>
        <end position="1483"/>
    </location>
</feature>
<evidence type="ECO:0000256" key="15">
    <source>
        <dbReference type="ARBA" id="ARBA00074669"/>
    </source>
</evidence>
<feature type="domain" description="Helicase C-terminal" evidence="18">
    <location>
        <begin position="430"/>
        <end position="636"/>
    </location>
</feature>
<dbReference type="Gene3D" id="1.10.150.20">
    <property type="entry name" value="5' to 3' exonuclease, C-terminal subdomain"/>
    <property type="match status" value="1"/>
</dbReference>
<evidence type="ECO:0000256" key="12">
    <source>
        <dbReference type="ARBA" id="ARBA00023204"/>
    </source>
</evidence>
<evidence type="ECO:0000256" key="5">
    <source>
        <dbReference type="ARBA" id="ARBA00022679"/>
    </source>
</evidence>
<keyword evidence="8" id="KW-0227">DNA damage</keyword>
<protein>
    <recommendedName>
        <fullName evidence="15">DNA polymerase theta</fullName>
        <ecNumber evidence="4">2.7.7.7</ecNumber>
    </recommendedName>
</protein>
<dbReference type="Pfam" id="PF00476">
    <property type="entry name" value="DNA_pol_A"/>
    <property type="match status" value="1"/>
</dbReference>
<dbReference type="CDD" id="cd08638">
    <property type="entry name" value="DNA_pol_A_theta"/>
    <property type="match status" value="1"/>
</dbReference>
<dbReference type="FunFam" id="1.10.3380.20:FF:000001">
    <property type="entry name" value="DNA polymerase theta"/>
    <property type="match status" value="1"/>
</dbReference>
<dbReference type="OrthoDB" id="2320933at2759"/>
<dbReference type="SUPFAM" id="SSF52540">
    <property type="entry name" value="P-loop containing nucleoside triphosphate hydrolases"/>
    <property type="match status" value="1"/>
</dbReference>
<dbReference type="Proteomes" id="UP000694845">
    <property type="component" value="Unplaced"/>
</dbReference>
<dbReference type="GO" id="GO:0005524">
    <property type="term" value="F:ATP binding"/>
    <property type="evidence" value="ECO:0007669"/>
    <property type="project" value="UniProtKB-KW"/>
</dbReference>
<evidence type="ECO:0000256" key="13">
    <source>
        <dbReference type="ARBA" id="ARBA00023242"/>
    </source>
</evidence>
<feature type="region of interest" description="Disordered" evidence="16">
    <location>
        <begin position="1878"/>
        <end position="2056"/>
    </location>
</feature>
<name>A0A8B8A2B1_ACAPL</name>
<evidence type="ECO:0000313" key="20">
    <source>
        <dbReference type="RefSeq" id="XP_022111115.1"/>
    </source>
</evidence>
<dbReference type="InterPro" id="IPR001650">
    <property type="entry name" value="Helicase_C-like"/>
</dbReference>
<dbReference type="InterPro" id="IPR057220">
    <property type="entry name" value="DUF7898"/>
</dbReference>
<feature type="compositionally biased region" description="Basic and acidic residues" evidence="16">
    <location>
        <begin position="1918"/>
        <end position="1947"/>
    </location>
</feature>
<evidence type="ECO:0000259" key="17">
    <source>
        <dbReference type="PROSITE" id="PS51192"/>
    </source>
</evidence>
<dbReference type="RefSeq" id="XP_022111115.1">
    <property type="nucleotide sequence ID" value="XM_022255423.1"/>
</dbReference>
<dbReference type="PROSITE" id="PS51192">
    <property type="entry name" value="HELICASE_ATP_BIND_1"/>
    <property type="match status" value="1"/>
</dbReference>
<dbReference type="Pfam" id="PF20470">
    <property type="entry name" value="HTH_61"/>
    <property type="match status" value="1"/>
</dbReference>
<feature type="compositionally biased region" description="Polar residues" evidence="16">
    <location>
        <begin position="1396"/>
        <end position="1421"/>
    </location>
</feature>
<feature type="region of interest" description="Disordered" evidence="16">
    <location>
        <begin position="1448"/>
        <end position="1483"/>
    </location>
</feature>
<dbReference type="KEGG" id="aplc:110990426"/>
<keyword evidence="12" id="KW-0234">DNA repair</keyword>
<dbReference type="SUPFAM" id="SSF158702">
    <property type="entry name" value="Sec63 N-terminal domain-like"/>
    <property type="match status" value="1"/>
</dbReference>
<feature type="compositionally biased region" description="Polar residues" evidence="16">
    <location>
        <begin position="1635"/>
        <end position="1649"/>
    </location>
</feature>
<evidence type="ECO:0000256" key="4">
    <source>
        <dbReference type="ARBA" id="ARBA00012417"/>
    </source>
</evidence>
<accession>A0A8B8A2B1</accession>
<evidence type="ECO:0000313" key="19">
    <source>
        <dbReference type="Proteomes" id="UP000694845"/>
    </source>
</evidence>
<comment type="similarity">
    <text evidence="3">Belongs to the DNA polymerase type-A family.</text>
</comment>
<dbReference type="PROSITE" id="PS00447">
    <property type="entry name" value="DNA_POLYMERASE_A"/>
    <property type="match status" value="1"/>
</dbReference>
<sequence>MPLRETHCSKSNEKCVTSSAINEFKSNTNVKCVQLAAPCLLDEHKKEFRSSFVNVEKENSPAGQVYCFDSQFQSQSLSNEQYKINSSGHQRLKRVFSKQHGTLGSESLQVTSRASCRPTSLQSSKLITELETSEQEHESNSSIGDFSPPSDTNHQIHVQSPTDPLLLSSWGLPEQVLAQYHRRHITQMFPWQVECLTKGKVLDGGNLVYSAPTSAGKTLVAELLILKRVLETKKKALLILPFVSVAREKMFYLQGMFQDAGVRVGGYMGSESPTGGFKAIDLAVCTIEKANSLVNRLLEENEVHQLGIIVVDELHMVGDAHRGYLLELLLTKVRYITKKAHHAAKTPQAATVDKSATCPLPTNSIQIVGMSATLPNLDHLAQWLDADLYRTDFRPVPLTQCLKVGQAIYDSSFTKLREVDPPQGPTRRGDEDQILSLCLETLAVGCSVLIFCPTKNWCEKLAENLAQEIARLNECMSVDLNKKSLQDVLEQLRRSPVGLDAVLKRTIPWGVAYHHAGLSFDERDIIEGAFRQITVKILVATSTLSSGVNLPARRVIIRSLMFNRKVLDPLVYQQMAGRAGRKGVDTEGESILICKPSERDKAARLLQAPLPPVRSCLKKQGQALSNSMKRAILEVIASGAACTPDEVSCYASCTLLAVGLTPGPTDQENAPANDGGSTAGAIQKCVQFLQQQELVILQKVQTGEVFREVFRPTQLGSATLTSALSPDEALVVFSELQRARKNFVLENDLHLLYQVTPIYDQGFQPDWYQFMCTWENLPTDQRRVAELVGVEERFLIRAAQGALSTHSARLQHSLAIHKRFYTTLILNDLVREMPVVVAAQKYGCARGQLQSLQQSAATFAGMVTTFCSKLGWTNMELLLAQFQSRLTFGVQRELCDLVRISLLNAFRARLLFNSGFASVAALAAAKPSDLENVLRRAVPFQSSRKAIDEQEYEVEERKQSRCIWATGSKGLTEQQAALMIVQEAKDLLKVDLGALGVEWKPQEDLSPRSEDDGDRSRNEMRTSLSRIKPPRTDCETNHQPSSFVQETAVGIKLMQQEGTSQPRRSANDADKIQKERVLQEVTQLPNTNLCTSVVCSKATNSSTVADYNEDLPNESVGTLGSSGSTEKCQEDGPPLQPSSLGQTATLDTVMENEAPLCASCSQTKPLKNHNCSVHKTGAASACAGVPGQGTILTVHADVHFDASSSGKTCVCAPKPTCSSSAKCEIYPENAFKPRVLAHASNDSRKSSLEVLDGCHSIIPVSLQSYNQSMAFTSENSIDQINANQVVASESHARSVIEGPAKCCATCTPKAAKHQNQQVIHQTSPELFSCPNSPPVIQGGTPNPNHDNPSTKNLAPISPDFSPLDSQMLHFLEQQERAHLSEKSGTGFQRSVPAAQETLSSGLQNQKQPSETTRTNVMNSVKQEPHVSLTFSTVDPEVLRLVDHFHEGESNKKVQQDQQLKQDDDKTTISSLKTHQSSPSYSPLDSQALLFNESTASEIEPSHSQASVHTKIGDGGLHFTSFPTLDSQVLKLIDGFHTSKNDLDAESASPALKSYSRQQLANQGTSQRPILKSAQRKSIVKKSSHKKQKLVLTFCQAESPYSEFFQEEEMSLDLAETLECSFVIDKTEPFLEGESTAENASNKHPNTNVQHLKPKGGDPCCLSYRRQSGCGKCAEGWASASVGREEPLVYSQLEANLALPPEWNDSLSFDEEGGATAPLPKSSPVQNAQVDIRASVSEFALEPEQEQQILPSNGNFNTCIIKTSAKTSHISEKGRRSVTALKKRLQCRKPRVGETSALDAISDQLSPGTIEMLDFFAGDSFSSTSSPATETKCRTRSCRKSISQIGSSAIQSKSVRSSAKLATTNFTSECTSAKTLLAHEHLSNQGTERTKPTKAQQLKRRSSENVEKLAGEAVATKKPCQDLSKEKSPSTHKGSNRETPDNRRKSDGDFISPTPPKEKSNTPKLLKGTPKHRPSRDLSLKENTPQSLRPREKLSGRQKQASKPLRVSRNLESRKEVQSQEKIKSPVSRKQGCLGSVAAASKTPQLKSPLGPQDDLNAALGESQLNLKWDSDSSLEIEPPTPLRGKPTPGERHCTFPRHSSSEGEGSSASVQQTSPKPSATQGSFTVIDVCSSKELFQMFLKEWGTKSRYSLSVACEKYHPPVEDRGIGGNIRQAAPRLKEHDTLNGFQVGDESLVVIGLSICWEDKDAYFISFQKELGSVDPDDSLVQPPLDPTLPVDQRLHAVKKHLELEKISVRKRSQQVVRLAFDCKGHYKVLSCSCGISLGSGLADPKVAHWLINPGAEERNLHGLVTHFTPQEATLLEGMSGGLGLGSLALAPQESGTGRLRAATESVLVLALMDHLEPTLRKEGLYKAFTEVEMPSMRVLARMELTGFGFSQAECESQKAVMQAKLAALEEQAYQMAGHGFSLTSPDDIAQVLYVELRLPPNGDPTQASTTTTTTLRKTLGTRGSRQHLPKHFSTCKVALEKLRPFHPLPGVVLEWRRITAAVSKVVYPLLKELQIDAQLGGERIYASCQTHTATGRVCLFDPNLQAIPRDFEIEMPSAIGESPPQGSAVPTGLSCRTRARVRQTQGRVQPSNKRCMDKGGGELAPSCAVSVRHAFCPFQGGVLLAADYSQLELRILAHLSGDAKLAGILNGGGDVFKCIAAQWKQIAESQVTPKQRQQAKQICYGMVYGIGAKALGLQLGESEEDAAAFMDSFKTQYGGMKNYIRDTVESCRTNGFVQTLLRRKRFLPAITHTNPAARSQAERQAVNTTIQGSAADLVKVAMVRIDRRLAQEFPNTRLTHRHRADVNTGLTQRKKNRRGAVPTPSGAFLVLQLHDELIYEVHREDVIQVAQLVKAEMESAMVLSVRLPVKVKVGPTWGSMDDLDL</sequence>
<feature type="region of interest" description="Disordered" evidence="16">
    <location>
        <begin position="1703"/>
        <end position="1725"/>
    </location>
</feature>
<feature type="compositionally biased region" description="Polar residues" evidence="16">
    <location>
        <begin position="1339"/>
        <end position="1352"/>
    </location>
</feature>
<dbReference type="InterPro" id="IPR048960">
    <property type="entry name" value="POLQ-like_helical"/>
</dbReference>
<dbReference type="GO" id="GO:0003887">
    <property type="term" value="F:DNA-directed DNA polymerase activity"/>
    <property type="evidence" value="ECO:0007669"/>
    <property type="project" value="UniProtKB-KW"/>
</dbReference>
<dbReference type="FunFam" id="1.20.1060.10:FF:000002">
    <property type="entry name" value="Polymerase (DNA directed), theta"/>
    <property type="match status" value="1"/>
</dbReference>
<evidence type="ECO:0000256" key="1">
    <source>
        <dbReference type="ARBA" id="ARBA00001946"/>
    </source>
</evidence>
<evidence type="ECO:0000256" key="6">
    <source>
        <dbReference type="ARBA" id="ARBA00022695"/>
    </source>
</evidence>
<dbReference type="InterPro" id="IPR036397">
    <property type="entry name" value="RNaseH_sf"/>
</dbReference>
<feature type="compositionally biased region" description="Basic and acidic residues" evidence="16">
    <location>
        <begin position="2008"/>
        <end position="2023"/>
    </location>
</feature>
<keyword evidence="6" id="KW-0548">Nucleotidyltransferase</keyword>
<dbReference type="EC" id="2.7.7.7" evidence="4"/>
<comment type="catalytic activity">
    <reaction evidence="14">
        <text>DNA(n) + a 2'-deoxyribonucleoside 5'-triphosphate = DNA(n+1) + diphosphate</text>
        <dbReference type="Rhea" id="RHEA:22508"/>
        <dbReference type="Rhea" id="RHEA-COMP:17339"/>
        <dbReference type="Rhea" id="RHEA-COMP:17340"/>
        <dbReference type="ChEBI" id="CHEBI:33019"/>
        <dbReference type="ChEBI" id="CHEBI:61560"/>
        <dbReference type="ChEBI" id="CHEBI:173112"/>
        <dbReference type="EC" id="2.7.7.7"/>
    </reaction>
</comment>
<evidence type="ECO:0000259" key="18">
    <source>
        <dbReference type="PROSITE" id="PS51194"/>
    </source>
</evidence>
<comment type="subcellular location">
    <subcellularLocation>
        <location evidence="2">Nucleus</location>
    </subcellularLocation>
</comment>
<dbReference type="Gene3D" id="1.10.3380.20">
    <property type="match status" value="1"/>
</dbReference>
<dbReference type="SMART" id="SM00490">
    <property type="entry name" value="HELICc"/>
    <property type="match status" value="1"/>
</dbReference>
<feature type="compositionally biased region" description="Polar residues" evidence="16">
    <location>
        <begin position="140"/>
        <end position="158"/>
    </location>
</feature>
<gene>
    <name evidence="20" type="primary">LOC110990426</name>
</gene>
<dbReference type="InterPro" id="IPR011545">
    <property type="entry name" value="DEAD/DEAH_box_helicase_dom"/>
</dbReference>
<dbReference type="InterPro" id="IPR002298">
    <property type="entry name" value="DNA_polymerase_A"/>
</dbReference>